<reference evidence="2 3" key="1">
    <citation type="journal article" date="2018" name="Gigascience">
        <title>Genomes of trombidid mites reveal novel predicted allergens and laterally-transferred genes associated with secondary metabolism.</title>
        <authorList>
            <person name="Dong X."/>
            <person name="Chaisiri K."/>
            <person name="Xia D."/>
            <person name="Armstrong S.D."/>
            <person name="Fang Y."/>
            <person name="Donnelly M.J."/>
            <person name="Kadowaki T."/>
            <person name="McGarry J.W."/>
            <person name="Darby A.C."/>
            <person name="Makepeace B.L."/>
        </authorList>
    </citation>
    <scope>NUCLEOTIDE SEQUENCE [LARGE SCALE GENOMIC DNA]</scope>
    <source>
        <strain evidence="2">UoL-WK</strain>
    </source>
</reference>
<feature type="region of interest" description="Disordered" evidence="1">
    <location>
        <begin position="123"/>
        <end position="144"/>
    </location>
</feature>
<feature type="region of interest" description="Disordered" evidence="1">
    <location>
        <begin position="194"/>
        <end position="261"/>
    </location>
</feature>
<feature type="compositionally biased region" description="Polar residues" evidence="1">
    <location>
        <begin position="210"/>
        <end position="222"/>
    </location>
</feature>
<accession>A0A3S3PR23</accession>
<evidence type="ECO:0000313" key="2">
    <source>
        <dbReference type="EMBL" id="RWS14796.1"/>
    </source>
</evidence>
<protein>
    <submittedName>
        <fullName evidence="2">Plasma membrane calcium-transporting ATPase 1-like isoform X1</fullName>
    </submittedName>
</protein>
<gene>
    <name evidence="2" type="ORF">B4U79_04899</name>
</gene>
<name>A0A3S3PR23_9ACAR</name>
<feature type="compositionally biased region" description="Polar residues" evidence="1">
    <location>
        <begin position="135"/>
        <end position="144"/>
    </location>
</feature>
<keyword evidence="3" id="KW-1185">Reference proteome</keyword>
<organism evidence="2 3">
    <name type="scientific">Dinothrombium tinctorium</name>
    <dbReference type="NCBI Taxonomy" id="1965070"/>
    <lineage>
        <taxon>Eukaryota</taxon>
        <taxon>Metazoa</taxon>
        <taxon>Ecdysozoa</taxon>
        <taxon>Arthropoda</taxon>
        <taxon>Chelicerata</taxon>
        <taxon>Arachnida</taxon>
        <taxon>Acari</taxon>
        <taxon>Acariformes</taxon>
        <taxon>Trombidiformes</taxon>
        <taxon>Prostigmata</taxon>
        <taxon>Anystina</taxon>
        <taxon>Parasitengona</taxon>
        <taxon>Trombidioidea</taxon>
        <taxon>Trombidiidae</taxon>
        <taxon>Dinothrombium</taxon>
    </lineage>
</organism>
<feature type="compositionally biased region" description="Basic and acidic residues" evidence="1">
    <location>
        <begin position="234"/>
        <end position="251"/>
    </location>
</feature>
<sequence length="261" mass="28235">MEERRSVHSLHSMRTSRSHPGPRPLSDISYIDEEAKPFPSENPYDSTSKSKVVVPNLHPHNNATSRDLHLPHYRNQSIINNQPGSGGGNLGETAPLLAKELQMERSRSAPFASLQQAAVSLQPSAGMSHGPVGPQPTSRSATVSSNPLVQGYHLLCEPSRVIGGQLQDRLIPVPYSKSATDQAIRVVNAFRSGIDSRNAPPSVLRRAQAMKSQSLDSGTAARNRTPMPHSLSIESKEKQEQSGKRSSKDDADGNQSVETAV</sequence>
<proteinExistence type="predicted"/>
<evidence type="ECO:0000313" key="3">
    <source>
        <dbReference type="Proteomes" id="UP000285301"/>
    </source>
</evidence>
<dbReference type="AlphaFoldDB" id="A0A3S3PR23"/>
<dbReference type="STRING" id="1965070.A0A3S3PR23"/>
<comment type="caution">
    <text evidence="2">The sequence shown here is derived from an EMBL/GenBank/DDBJ whole genome shotgun (WGS) entry which is preliminary data.</text>
</comment>
<dbReference type="Proteomes" id="UP000285301">
    <property type="component" value="Unassembled WGS sequence"/>
</dbReference>
<evidence type="ECO:0000256" key="1">
    <source>
        <dbReference type="SAM" id="MobiDB-lite"/>
    </source>
</evidence>
<dbReference type="EMBL" id="NCKU01000620">
    <property type="protein sequence ID" value="RWS14796.1"/>
    <property type="molecule type" value="Genomic_DNA"/>
</dbReference>
<feature type="region of interest" description="Disordered" evidence="1">
    <location>
        <begin position="1"/>
        <end position="67"/>
    </location>
</feature>
<dbReference type="OrthoDB" id="6516688at2759"/>